<dbReference type="Gene3D" id="3.30.710.10">
    <property type="entry name" value="Potassium Channel Kv1.1, Chain A"/>
    <property type="match status" value="1"/>
</dbReference>
<name>A0A814DHX7_9BILA</name>
<dbReference type="GO" id="GO:0051260">
    <property type="term" value="P:protein homooligomerization"/>
    <property type="evidence" value="ECO:0007669"/>
    <property type="project" value="InterPro"/>
</dbReference>
<keyword evidence="1" id="KW-0732">Signal</keyword>
<reference evidence="3" key="1">
    <citation type="submission" date="2021-02" db="EMBL/GenBank/DDBJ databases">
        <authorList>
            <person name="Nowell W R."/>
        </authorList>
    </citation>
    <scope>NUCLEOTIDE SEQUENCE</scope>
</reference>
<keyword evidence="4" id="KW-1185">Reference proteome</keyword>
<evidence type="ECO:0000313" key="3">
    <source>
        <dbReference type="EMBL" id="CAF0958625.1"/>
    </source>
</evidence>
<sequence>MLFVIWFLLFDQRIAFQTTDTYLESNEDYSYEDSSIATESNVFSNHTSSVRNSTEIYLKKEMHNSSSSSDDDVIELNVSGERISTLRSTLTAIPNSKLALMFTKDNRNVWQLKDKEDVVFFDYNPVQFKYLLDQLRMIKRTPDISPDDITFQAPQGDIQTNFSYMIADLGLNAERFLSPLAACNSRKLLVACRPANNNKMLTLAGIGKWKDLFRPCSSNTYCQIEIKNDIGFYYVQDQAWGFEGHSQINLS</sequence>
<dbReference type="EMBL" id="CAJNOL010000245">
    <property type="protein sequence ID" value="CAF0958625.1"/>
    <property type="molecule type" value="Genomic_DNA"/>
</dbReference>
<protein>
    <recommendedName>
        <fullName evidence="2">Potassium channel tetramerisation-type BTB domain-containing protein</fullName>
    </recommendedName>
</protein>
<dbReference type="AlphaFoldDB" id="A0A814DHX7"/>
<accession>A0A814DHX7</accession>
<dbReference type="InterPro" id="IPR011333">
    <property type="entry name" value="SKP1/BTB/POZ_sf"/>
</dbReference>
<organism evidence="3 4">
    <name type="scientific">Rotaria sordida</name>
    <dbReference type="NCBI Taxonomy" id="392033"/>
    <lineage>
        <taxon>Eukaryota</taxon>
        <taxon>Metazoa</taxon>
        <taxon>Spiralia</taxon>
        <taxon>Gnathifera</taxon>
        <taxon>Rotifera</taxon>
        <taxon>Eurotatoria</taxon>
        <taxon>Bdelloidea</taxon>
        <taxon>Philodinida</taxon>
        <taxon>Philodinidae</taxon>
        <taxon>Rotaria</taxon>
    </lineage>
</organism>
<comment type="caution">
    <text evidence="3">The sequence shown here is derived from an EMBL/GenBank/DDBJ whole genome shotgun (WGS) entry which is preliminary data.</text>
</comment>
<dbReference type="SUPFAM" id="SSF54695">
    <property type="entry name" value="POZ domain"/>
    <property type="match status" value="1"/>
</dbReference>
<evidence type="ECO:0000259" key="2">
    <source>
        <dbReference type="Pfam" id="PF02214"/>
    </source>
</evidence>
<evidence type="ECO:0000313" key="4">
    <source>
        <dbReference type="Proteomes" id="UP000663870"/>
    </source>
</evidence>
<feature type="chain" id="PRO_5032693276" description="Potassium channel tetramerisation-type BTB domain-containing protein" evidence="1">
    <location>
        <begin position="17"/>
        <end position="251"/>
    </location>
</feature>
<feature type="domain" description="Potassium channel tetramerisation-type BTB" evidence="2">
    <location>
        <begin position="74"/>
        <end position="137"/>
    </location>
</feature>
<dbReference type="Proteomes" id="UP000663870">
    <property type="component" value="Unassembled WGS sequence"/>
</dbReference>
<dbReference type="Pfam" id="PF02214">
    <property type="entry name" value="BTB_2"/>
    <property type="match status" value="1"/>
</dbReference>
<dbReference type="InterPro" id="IPR003131">
    <property type="entry name" value="T1-type_BTB"/>
</dbReference>
<proteinExistence type="predicted"/>
<feature type="signal peptide" evidence="1">
    <location>
        <begin position="1"/>
        <end position="16"/>
    </location>
</feature>
<gene>
    <name evidence="3" type="ORF">JXQ802_LOCUS12069</name>
</gene>
<evidence type="ECO:0000256" key="1">
    <source>
        <dbReference type="SAM" id="SignalP"/>
    </source>
</evidence>